<dbReference type="EMBL" id="WQLW01000007">
    <property type="protein sequence ID" value="MVO09643.1"/>
    <property type="molecule type" value="Genomic_DNA"/>
</dbReference>
<evidence type="ECO:0000313" key="2">
    <source>
        <dbReference type="Proteomes" id="UP000431264"/>
    </source>
</evidence>
<gene>
    <name evidence="1" type="ORF">GOQ30_10770</name>
</gene>
<comment type="caution">
    <text evidence="1">The sequence shown here is derived from an EMBL/GenBank/DDBJ whole genome shotgun (WGS) entry which is preliminary data.</text>
</comment>
<proteinExistence type="predicted"/>
<dbReference type="OrthoDB" id="1488184at2"/>
<organism evidence="1 2">
    <name type="scientific">Flavobacterium profundi</name>
    <dbReference type="NCBI Taxonomy" id="1774945"/>
    <lineage>
        <taxon>Bacteria</taxon>
        <taxon>Pseudomonadati</taxon>
        <taxon>Bacteroidota</taxon>
        <taxon>Flavobacteriia</taxon>
        <taxon>Flavobacteriales</taxon>
        <taxon>Flavobacteriaceae</taxon>
        <taxon>Flavobacterium</taxon>
    </lineage>
</organism>
<keyword evidence="2" id="KW-1185">Reference proteome</keyword>
<dbReference type="InterPro" id="IPR045538">
    <property type="entry name" value="CIS_TMP"/>
</dbReference>
<dbReference type="Proteomes" id="UP000431264">
    <property type="component" value="Unassembled WGS sequence"/>
</dbReference>
<dbReference type="AlphaFoldDB" id="A0A6I4IIQ3"/>
<dbReference type="RefSeq" id="WP_140998019.1">
    <property type="nucleotide sequence ID" value="NZ_VDCZ01000007.1"/>
</dbReference>
<sequence length="497" mass="58514">MHLIQQHMIEIECASQSFGKELQNQLSMLLEKEFYPKLELLLQKYDVKNHIWNIDCLSLELPILSKKYWKEEFIEKSLLQIEDYLKMNRDAKDYDSSDNQWKHLITKNDLAKALLFDFLKTGLVKENSISKNIESIVLEITVDQYFLEELLSLYKEDLDSLIRWIFSIPASFKRIVNKKLKDYSNEIIFVLTAIFEQEVSSQKKLVKKTFDKITQNKVIEKQWFECVQWFVYLSKNTIVFQQQLKSTFFRVAKTFWNLDSNEVVSIGNFIVEKMHTNNSIAKNEITVFFQNCLSNSVTTTQNELTTVNEVYQNIKNDVSNGTFENNSTQETIYVSNGGLVLLHPFLKMLFEQLDFCTSEGIWKDKMQQHKAILLTQFLIDGSDRFRESDLILNKILCGFAIEEIVNVKIKLSKKEKQKGIRLLEAVKSHWKVMSTSSIEALQQTFLQREAKLTRLPNQEYELWIEEKGVDILLDQLPWGLGTIQTPWMENYLNCHWY</sequence>
<dbReference type="Pfam" id="PF19268">
    <property type="entry name" value="CIS_TMP"/>
    <property type="match status" value="1"/>
</dbReference>
<name>A0A6I4IIQ3_9FLAO</name>
<protein>
    <submittedName>
        <fullName evidence="1">Uncharacterized protein</fullName>
    </submittedName>
</protein>
<reference evidence="2" key="1">
    <citation type="submission" date="2019-05" db="EMBL/GenBank/DDBJ databases">
        <title>Flavobacterium profundi sp. nov., isolated from a deep-sea seamount.</title>
        <authorList>
            <person name="Zhang D.-C."/>
        </authorList>
    </citation>
    <scope>NUCLEOTIDE SEQUENCE [LARGE SCALE GENOMIC DNA]</scope>
    <source>
        <strain evidence="2">TP390</strain>
    </source>
</reference>
<accession>A0A6I4IIQ3</accession>
<evidence type="ECO:0000313" key="1">
    <source>
        <dbReference type="EMBL" id="MVO09643.1"/>
    </source>
</evidence>